<dbReference type="Pfam" id="PF03177">
    <property type="entry name" value="Nucleoporin_C"/>
    <property type="match status" value="1"/>
</dbReference>
<dbReference type="PANTHER" id="PTHR10350:SF6">
    <property type="entry name" value="NUCLEAR PORE COMPLEX PROTEIN NUP155"/>
    <property type="match status" value="1"/>
</dbReference>
<evidence type="ECO:0000256" key="5">
    <source>
        <dbReference type="SAM" id="Phobius"/>
    </source>
</evidence>
<keyword evidence="2" id="KW-0813">Transport</keyword>
<keyword evidence="3" id="KW-0539">Nucleus</keyword>
<keyword evidence="8" id="KW-1185">Reference proteome</keyword>
<dbReference type="AlphaFoldDB" id="A0AA88HCZ9"/>
<proteinExistence type="predicted"/>
<feature type="compositionally biased region" description="Low complexity" evidence="4">
    <location>
        <begin position="609"/>
        <end position="621"/>
    </location>
</feature>
<evidence type="ECO:0000313" key="7">
    <source>
        <dbReference type="EMBL" id="KAK2704769.1"/>
    </source>
</evidence>
<feature type="transmembrane region" description="Helical" evidence="5">
    <location>
        <begin position="871"/>
        <end position="895"/>
    </location>
</feature>
<feature type="region of interest" description="Disordered" evidence="4">
    <location>
        <begin position="527"/>
        <end position="577"/>
    </location>
</feature>
<comment type="caution">
    <text evidence="7">The sequence shown here is derived from an EMBL/GenBank/DDBJ whole genome shotgun (WGS) entry which is preliminary data.</text>
</comment>
<keyword evidence="5" id="KW-0812">Transmembrane</keyword>
<protein>
    <recommendedName>
        <fullName evidence="6">Nucleoporin Nup133/Nup155-like C-terminal domain-containing protein</fullName>
    </recommendedName>
</protein>
<sequence>MYEDFAEPFGLSECQLAIMQCAGHQDPPLIMSIWSQIFDKEIAKVGNAESSTKMAVLGAALKRLARQYASSEQYFPLEHVIKTLELYAVKFQYQEPLWLPNTLLSAGIPLLRIYKAYVKVHSARDNVWKAEGAPHHLVTVIDRITKIFAENPNSLPAPERKGTRKSGWDTCPKLKIAKRRAKFWYRIWLDSNKAINGTLFNLFQRTKKEYSMLVDRAKIENADRVSKETIRNPNYMWKCFKKSRPESRPVSNIIKEECVKHYSGVLKSKNLKLESDSETSLKCLSVNAKTIEFFIFGSPPCMQNSTQISPGISYVVVCEAKVLPEIQLKYLGITYGCSVTSTRTVLVENISKAITPSYAILAFLKYTFNRKVLSRLYSAVGLPHLLYIALLWERLAPTEKLKLSSAYCKNLKFLLRMPLHKRNSPLLNHYNMHDPRDILPELCISTTFDSTKQQQSAISRIKANFLTDIEPTTLVSSTPATQAFTSSLGPTPFSTTIEENSTPTSLSTPTFVKTSTTTTIYSTRSTTLSEISHSTASSSLPLSSTRSTEQSPISLQTTPNAFTSTGSTPTRNPSTSATLLSTSMSTINLTGMTGNTNTESTNMVTTHPSESSSCMTSLSTEYNNTDVSGSTNNPSTKTTDNSSFPSTLKTSTKKSTIDLQTTNDVSINTDDSKTTATTLNPFTGSTSRTTYILTSPVTPTYTTDTVTSETDLTVITDTGYTNGKTTPLSQTSLNITSSPNTLKTTTDANNLSTLSRTNGITSATSGSNHTTIESNTETTVHFTITSVTSERTTSLQTSSLEKTTNFLPETTLYLSSSSTESTADIHVTTKLTAASAFTTSLINETTNYRSSTVSAPMETPCNCNPVKPIPLWAIILPSILGAIILSALCLMFLLLKKKKKKMISNDKNQFVEEGPTDNDSQSTLENTVNTSVTPHVYNIIPRVGIPHAPPLIRSKRRVGTFTLTHRASPKIKITNVQEEKKQILVCLKVRPDERPTTYFLKSLKSET</sequence>
<feature type="compositionally biased region" description="Polar residues" evidence="4">
    <location>
        <begin position="549"/>
        <end position="573"/>
    </location>
</feature>
<dbReference type="GO" id="GO:0036228">
    <property type="term" value="P:protein localization to nuclear inner membrane"/>
    <property type="evidence" value="ECO:0007669"/>
    <property type="project" value="TreeGrafter"/>
</dbReference>
<dbReference type="InterPro" id="IPR007187">
    <property type="entry name" value="Nucleoporin_Nup133/Nup155_C"/>
</dbReference>
<dbReference type="InterPro" id="IPR042538">
    <property type="entry name" value="Nucleoporin_Nup155_C_3"/>
</dbReference>
<name>A0AA88HCZ9_ARTSF</name>
<evidence type="ECO:0000313" key="8">
    <source>
        <dbReference type="Proteomes" id="UP001187531"/>
    </source>
</evidence>
<dbReference type="Proteomes" id="UP001187531">
    <property type="component" value="Unassembled WGS sequence"/>
</dbReference>
<keyword evidence="5" id="KW-1133">Transmembrane helix</keyword>
<organism evidence="7 8">
    <name type="scientific">Artemia franciscana</name>
    <name type="common">Brine shrimp</name>
    <name type="synonym">Artemia sanfranciscana</name>
    <dbReference type="NCBI Taxonomy" id="6661"/>
    <lineage>
        <taxon>Eukaryota</taxon>
        <taxon>Metazoa</taxon>
        <taxon>Ecdysozoa</taxon>
        <taxon>Arthropoda</taxon>
        <taxon>Crustacea</taxon>
        <taxon>Branchiopoda</taxon>
        <taxon>Anostraca</taxon>
        <taxon>Artemiidae</taxon>
        <taxon>Artemia</taxon>
    </lineage>
</organism>
<gene>
    <name evidence="7" type="ORF">QYM36_016979</name>
</gene>
<dbReference type="GO" id="GO:0017056">
    <property type="term" value="F:structural constituent of nuclear pore"/>
    <property type="evidence" value="ECO:0007669"/>
    <property type="project" value="InterPro"/>
</dbReference>
<dbReference type="GO" id="GO:0006405">
    <property type="term" value="P:RNA export from nucleus"/>
    <property type="evidence" value="ECO:0007669"/>
    <property type="project" value="TreeGrafter"/>
</dbReference>
<feature type="compositionally biased region" description="Polar residues" evidence="4">
    <location>
        <begin position="622"/>
        <end position="641"/>
    </location>
</feature>
<dbReference type="InterPro" id="IPR004870">
    <property type="entry name" value="Nucleoporin_Nup155"/>
</dbReference>
<evidence type="ECO:0000256" key="2">
    <source>
        <dbReference type="ARBA" id="ARBA00022448"/>
    </source>
</evidence>
<dbReference type="GO" id="GO:0000972">
    <property type="term" value="P:transcription-dependent tethering of RNA polymerase II gene DNA at nuclear periphery"/>
    <property type="evidence" value="ECO:0007669"/>
    <property type="project" value="TreeGrafter"/>
</dbReference>
<feature type="domain" description="Nucleoporin Nup133/Nup155-like C-terminal" evidence="6">
    <location>
        <begin position="2"/>
        <end position="154"/>
    </location>
</feature>
<evidence type="ECO:0000259" key="6">
    <source>
        <dbReference type="Pfam" id="PF03177"/>
    </source>
</evidence>
<evidence type="ECO:0000256" key="3">
    <source>
        <dbReference type="ARBA" id="ARBA00023242"/>
    </source>
</evidence>
<evidence type="ECO:0000256" key="1">
    <source>
        <dbReference type="ARBA" id="ARBA00004123"/>
    </source>
</evidence>
<dbReference type="Gene3D" id="1.20.120.1880">
    <property type="entry name" value="Nucleoporin, helical C-terminal domain"/>
    <property type="match status" value="1"/>
</dbReference>
<dbReference type="PANTHER" id="PTHR10350">
    <property type="entry name" value="NUCLEAR PORE COMPLEX PROTEIN NUP155"/>
    <property type="match status" value="1"/>
</dbReference>
<feature type="compositionally biased region" description="Low complexity" evidence="4">
    <location>
        <begin position="527"/>
        <end position="548"/>
    </location>
</feature>
<accession>A0AA88HCZ9</accession>
<reference evidence="7" key="1">
    <citation type="submission" date="2023-07" db="EMBL/GenBank/DDBJ databases">
        <title>Chromosome-level genome assembly of Artemia franciscana.</title>
        <authorList>
            <person name="Jo E."/>
        </authorList>
    </citation>
    <scope>NUCLEOTIDE SEQUENCE</scope>
    <source>
        <tissue evidence="7">Whole body</tissue>
    </source>
</reference>
<dbReference type="EMBL" id="JAVRJZ010000021">
    <property type="protein sequence ID" value="KAK2704769.1"/>
    <property type="molecule type" value="Genomic_DNA"/>
</dbReference>
<feature type="compositionally biased region" description="Polar residues" evidence="4">
    <location>
        <begin position="486"/>
        <end position="506"/>
    </location>
</feature>
<evidence type="ECO:0000256" key="4">
    <source>
        <dbReference type="SAM" id="MobiDB-lite"/>
    </source>
</evidence>
<feature type="region of interest" description="Disordered" evidence="4">
    <location>
        <begin position="602"/>
        <end position="653"/>
    </location>
</feature>
<comment type="subcellular location">
    <subcellularLocation>
        <location evidence="1">Nucleus</location>
    </subcellularLocation>
</comment>
<feature type="non-terminal residue" evidence="7">
    <location>
        <position position="1007"/>
    </location>
</feature>
<feature type="region of interest" description="Disordered" evidence="4">
    <location>
        <begin position="486"/>
        <end position="510"/>
    </location>
</feature>
<dbReference type="GO" id="GO:0044611">
    <property type="term" value="C:nuclear pore inner ring"/>
    <property type="evidence" value="ECO:0007669"/>
    <property type="project" value="TreeGrafter"/>
</dbReference>
<keyword evidence="5" id="KW-0472">Membrane</keyword>
<feature type="compositionally biased region" description="Low complexity" evidence="4">
    <location>
        <begin position="642"/>
        <end position="653"/>
    </location>
</feature>
<dbReference type="GO" id="GO:0006606">
    <property type="term" value="P:protein import into nucleus"/>
    <property type="evidence" value="ECO:0007669"/>
    <property type="project" value="TreeGrafter"/>
</dbReference>